<evidence type="ECO:0000313" key="3">
    <source>
        <dbReference type="EMBL" id="ELU09682.1"/>
    </source>
</evidence>
<gene>
    <name evidence="3" type="ORF">CAPTEDRAFT_226149</name>
</gene>
<proteinExistence type="predicted"/>
<evidence type="ECO:0000256" key="2">
    <source>
        <dbReference type="SAM" id="SignalP"/>
    </source>
</evidence>
<dbReference type="EnsemblMetazoa" id="CapteT226149">
    <property type="protein sequence ID" value="CapteP226149"/>
    <property type="gene ID" value="CapteG226149"/>
</dbReference>
<protein>
    <recommendedName>
        <fullName evidence="6">SEA domain-containing protein</fullName>
    </recommendedName>
</protein>
<feature type="compositionally biased region" description="Pro residues" evidence="1">
    <location>
        <begin position="348"/>
        <end position="366"/>
    </location>
</feature>
<organism evidence="3">
    <name type="scientific">Capitella teleta</name>
    <name type="common">Polychaete worm</name>
    <dbReference type="NCBI Taxonomy" id="283909"/>
    <lineage>
        <taxon>Eukaryota</taxon>
        <taxon>Metazoa</taxon>
        <taxon>Spiralia</taxon>
        <taxon>Lophotrochozoa</taxon>
        <taxon>Annelida</taxon>
        <taxon>Polychaeta</taxon>
        <taxon>Sedentaria</taxon>
        <taxon>Scolecida</taxon>
        <taxon>Capitellidae</taxon>
        <taxon>Capitella</taxon>
    </lineage>
</organism>
<keyword evidence="2" id="KW-0732">Signal</keyword>
<feature type="region of interest" description="Disordered" evidence="1">
    <location>
        <begin position="834"/>
        <end position="853"/>
    </location>
</feature>
<evidence type="ECO:0008006" key="6">
    <source>
        <dbReference type="Google" id="ProtNLM"/>
    </source>
</evidence>
<feature type="compositionally biased region" description="Low complexity" evidence="1">
    <location>
        <begin position="497"/>
        <end position="514"/>
    </location>
</feature>
<feature type="region of interest" description="Disordered" evidence="1">
    <location>
        <begin position="532"/>
        <end position="551"/>
    </location>
</feature>
<dbReference type="HOGENOM" id="CLU_316698_0_0_1"/>
<reference evidence="5" key="1">
    <citation type="submission" date="2012-12" db="EMBL/GenBank/DDBJ databases">
        <authorList>
            <person name="Hellsten U."/>
            <person name="Grimwood J."/>
            <person name="Chapman J.A."/>
            <person name="Shapiro H."/>
            <person name="Aerts A."/>
            <person name="Otillar R.P."/>
            <person name="Terry A.Y."/>
            <person name="Boore J.L."/>
            <person name="Simakov O."/>
            <person name="Marletaz F."/>
            <person name="Cho S.-J."/>
            <person name="Edsinger-Gonzales E."/>
            <person name="Havlak P."/>
            <person name="Kuo D.-H."/>
            <person name="Larsson T."/>
            <person name="Lv J."/>
            <person name="Arendt D."/>
            <person name="Savage R."/>
            <person name="Osoegawa K."/>
            <person name="de Jong P."/>
            <person name="Lindberg D.R."/>
            <person name="Seaver E.C."/>
            <person name="Weisblat D.A."/>
            <person name="Putnam N.H."/>
            <person name="Grigoriev I.V."/>
            <person name="Rokhsar D.S."/>
        </authorList>
    </citation>
    <scope>NUCLEOTIDE SEQUENCE</scope>
    <source>
        <strain evidence="5">I ESC-2004</strain>
    </source>
</reference>
<feature type="region of interest" description="Disordered" evidence="1">
    <location>
        <begin position="896"/>
        <end position="921"/>
    </location>
</feature>
<feature type="compositionally biased region" description="Basic and acidic residues" evidence="1">
    <location>
        <begin position="486"/>
        <end position="496"/>
    </location>
</feature>
<dbReference type="EMBL" id="KB298038">
    <property type="protein sequence ID" value="ELU09682.1"/>
    <property type="molecule type" value="Genomic_DNA"/>
</dbReference>
<feature type="compositionally biased region" description="Basic and acidic residues" evidence="1">
    <location>
        <begin position="902"/>
        <end position="912"/>
    </location>
</feature>
<accession>R7V0F0</accession>
<feature type="region of interest" description="Disordered" evidence="1">
    <location>
        <begin position="343"/>
        <end position="374"/>
    </location>
</feature>
<feature type="compositionally biased region" description="Low complexity" evidence="1">
    <location>
        <begin position="737"/>
        <end position="747"/>
    </location>
</feature>
<reference evidence="3 5" key="2">
    <citation type="journal article" date="2013" name="Nature">
        <title>Insights into bilaterian evolution from three spiralian genomes.</title>
        <authorList>
            <person name="Simakov O."/>
            <person name="Marletaz F."/>
            <person name="Cho S.J."/>
            <person name="Edsinger-Gonzales E."/>
            <person name="Havlak P."/>
            <person name="Hellsten U."/>
            <person name="Kuo D.H."/>
            <person name="Larsson T."/>
            <person name="Lv J."/>
            <person name="Arendt D."/>
            <person name="Savage R."/>
            <person name="Osoegawa K."/>
            <person name="de Jong P."/>
            <person name="Grimwood J."/>
            <person name="Chapman J.A."/>
            <person name="Shapiro H."/>
            <person name="Aerts A."/>
            <person name="Otillar R.P."/>
            <person name="Terry A.Y."/>
            <person name="Boore J.L."/>
            <person name="Grigoriev I.V."/>
            <person name="Lindberg D.R."/>
            <person name="Seaver E.C."/>
            <person name="Weisblat D.A."/>
            <person name="Putnam N.H."/>
            <person name="Rokhsar D.S."/>
        </authorList>
    </citation>
    <scope>NUCLEOTIDE SEQUENCE</scope>
    <source>
        <strain evidence="3 5">I ESC-2004</strain>
    </source>
</reference>
<dbReference type="AlphaFoldDB" id="R7V0F0"/>
<name>R7V0F0_CAPTE</name>
<dbReference type="EMBL" id="AMQN01006292">
    <property type="status" value="NOT_ANNOTATED_CDS"/>
    <property type="molecule type" value="Genomic_DNA"/>
</dbReference>
<feature type="region of interest" description="Disordered" evidence="1">
    <location>
        <begin position="474"/>
        <end position="514"/>
    </location>
</feature>
<feature type="signal peptide" evidence="2">
    <location>
        <begin position="1"/>
        <end position="29"/>
    </location>
</feature>
<evidence type="ECO:0000256" key="1">
    <source>
        <dbReference type="SAM" id="MobiDB-lite"/>
    </source>
</evidence>
<evidence type="ECO:0000313" key="5">
    <source>
        <dbReference type="Proteomes" id="UP000014760"/>
    </source>
</evidence>
<feature type="compositionally biased region" description="Low complexity" evidence="1">
    <location>
        <begin position="532"/>
        <end position="550"/>
    </location>
</feature>
<reference evidence="4" key="3">
    <citation type="submission" date="2015-06" db="UniProtKB">
        <authorList>
            <consortium name="EnsemblMetazoa"/>
        </authorList>
    </citation>
    <scope>IDENTIFICATION</scope>
</reference>
<feature type="region of interest" description="Disordered" evidence="1">
    <location>
        <begin position="706"/>
        <end position="758"/>
    </location>
</feature>
<sequence length="921" mass="102889">MADQYITSDVMNIFNVLILVTSSLQLASAECTKEQPVQRLSPWGYLLDIKPTENGNYNNGTLTLNFDPKYGGRDVVKGRIKCENVEQFEIESNDNLTQIITTTADPSDTKWVMFDLVPGALKNVEYVKLYQVCDAKKNVDFFIQRYISKKPNFNCTHGLTATFCPKGGSSCDGDCEGKVMFEEQTSLLYAHLTISEACDEIFIQNTLIDLNDLPMANNRKVVTVDFRGAELQEFSIQLKQCDIMAMNIYNFPDLETQPMKLGETAEYISPSTSRWLFIAVKYSSEEKCILNVTVNNSCQQYTLPVSNDGNMVYRLHGNNARKVSVTVTNECMVKEINLWRKKVDTTTPPVPTTPPQPTTQPPPTTPPVSTTSSSPEKWINIKFRLTNKEWREALADPKLQAYKEMYNLVLGPIHKVIADLLDVNETANEHIYFTNGSVCVEFTATASCPALQCEPNDTLLIGLLEEHCEPNNLTVDTNPEASSIDVGKDHATKDKITPTTTTTTTTEAATTATTTTTEAATTATTTTVASTATTAAKDPTTSTTTMQQTTEGAEKLTIPIEFRVTNMDWKEDMATPGSQEHSALTELFLEPVTEAMESLFPNGFEMHSPDSPFNFTRGSIVVRYSISVANGTTNVSSSDILSKIGETLSKYDIEVDVPSDETGLIIGMFIRSCIKNKEPQPQQQDQELEQQHGVTPQFLDPYSQKLHWRDGSSLPSPTLPVPRVEGSFSHYRPSIQSRGGSTSTSSSENRPREYRLAGIPRPQVKYNNYSRSGSNGDTASADDLYIMNQQDASRDVQSWPLDGPLPRHLEIRPSFDRTSDYEDTVMYNDVRRGQRHPSVYRQNSRDSNLSRRREHDLETIASENAGVDVDFNDDALAYFPGSQEKGLFGRLAQSVSRRTRLSRSEDNLDRGIHRQRPSYLK</sequence>
<feature type="chain" id="PRO_5008788584" description="SEA domain-containing protein" evidence="2">
    <location>
        <begin position="30"/>
        <end position="921"/>
    </location>
</feature>
<dbReference type="Proteomes" id="UP000014760">
    <property type="component" value="Unassembled WGS sequence"/>
</dbReference>
<evidence type="ECO:0000313" key="4">
    <source>
        <dbReference type="EnsemblMetazoa" id="CapteP226149"/>
    </source>
</evidence>
<keyword evidence="5" id="KW-1185">Reference proteome</keyword>
<dbReference type="EMBL" id="AMQN01006293">
    <property type="status" value="NOT_ANNOTATED_CDS"/>
    <property type="molecule type" value="Genomic_DNA"/>
</dbReference>